<evidence type="ECO:0000313" key="1">
    <source>
        <dbReference type="EMBL" id="KAI3783271.1"/>
    </source>
</evidence>
<accession>A0ACB9GJK7</accession>
<keyword evidence="2" id="KW-1185">Reference proteome</keyword>
<dbReference type="EMBL" id="CM042031">
    <property type="protein sequence ID" value="KAI3783271.1"/>
    <property type="molecule type" value="Genomic_DNA"/>
</dbReference>
<name>A0ACB9GJK7_9ASTR</name>
<proteinExistence type="predicted"/>
<evidence type="ECO:0000313" key="2">
    <source>
        <dbReference type="Proteomes" id="UP001056120"/>
    </source>
</evidence>
<comment type="caution">
    <text evidence="1">The sequence shown here is derived from an EMBL/GenBank/DDBJ whole genome shotgun (WGS) entry which is preliminary data.</text>
</comment>
<sequence>MGRMVFCENVKGSKCKTLLPVYVFSIFKESPVRVKYADNCDKRAYKRIIIDVFNREQFAFFFTYPLNLRYIVKFYHKQDLDF</sequence>
<reference evidence="1 2" key="2">
    <citation type="journal article" date="2022" name="Mol. Ecol. Resour.">
        <title>The genomes of chicory, endive, great burdock and yacon provide insights into Asteraceae paleo-polyploidization history and plant inulin production.</title>
        <authorList>
            <person name="Fan W."/>
            <person name="Wang S."/>
            <person name="Wang H."/>
            <person name="Wang A."/>
            <person name="Jiang F."/>
            <person name="Liu H."/>
            <person name="Zhao H."/>
            <person name="Xu D."/>
            <person name="Zhang Y."/>
        </authorList>
    </citation>
    <scope>NUCLEOTIDE SEQUENCE [LARGE SCALE GENOMIC DNA]</scope>
    <source>
        <strain evidence="2">cv. Yunnan</strain>
        <tissue evidence="1">Leaves</tissue>
    </source>
</reference>
<protein>
    <submittedName>
        <fullName evidence="1">Uncharacterized protein</fullName>
    </submittedName>
</protein>
<reference evidence="2" key="1">
    <citation type="journal article" date="2022" name="Mol. Ecol. Resour.">
        <title>The genomes of chicory, endive, great burdock and yacon provide insights into Asteraceae palaeo-polyploidization history and plant inulin production.</title>
        <authorList>
            <person name="Fan W."/>
            <person name="Wang S."/>
            <person name="Wang H."/>
            <person name="Wang A."/>
            <person name="Jiang F."/>
            <person name="Liu H."/>
            <person name="Zhao H."/>
            <person name="Xu D."/>
            <person name="Zhang Y."/>
        </authorList>
    </citation>
    <scope>NUCLEOTIDE SEQUENCE [LARGE SCALE GENOMIC DNA]</scope>
    <source>
        <strain evidence="2">cv. Yunnan</strain>
    </source>
</reference>
<organism evidence="1 2">
    <name type="scientific">Smallanthus sonchifolius</name>
    <dbReference type="NCBI Taxonomy" id="185202"/>
    <lineage>
        <taxon>Eukaryota</taxon>
        <taxon>Viridiplantae</taxon>
        <taxon>Streptophyta</taxon>
        <taxon>Embryophyta</taxon>
        <taxon>Tracheophyta</taxon>
        <taxon>Spermatophyta</taxon>
        <taxon>Magnoliopsida</taxon>
        <taxon>eudicotyledons</taxon>
        <taxon>Gunneridae</taxon>
        <taxon>Pentapetalae</taxon>
        <taxon>asterids</taxon>
        <taxon>campanulids</taxon>
        <taxon>Asterales</taxon>
        <taxon>Asteraceae</taxon>
        <taxon>Asteroideae</taxon>
        <taxon>Heliantheae alliance</taxon>
        <taxon>Millerieae</taxon>
        <taxon>Smallanthus</taxon>
    </lineage>
</organism>
<dbReference type="Proteomes" id="UP001056120">
    <property type="component" value="Linkage Group LG14"/>
</dbReference>
<gene>
    <name evidence="1" type="ORF">L1987_42348</name>
</gene>